<organism evidence="9 10">
    <name type="scientific">Candidatus Gottesmanbacteria bacterium RIFOXYB1_FULL_47_11</name>
    <dbReference type="NCBI Taxonomy" id="1798401"/>
    <lineage>
        <taxon>Bacteria</taxon>
        <taxon>Candidatus Gottesmaniibacteriota</taxon>
    </lineage>
</organism>
<dbReference type="GO" id="GO:0009380">
    <property type="term" value="C:excinuclease repair complex"/>
    <property type="evidence" value="ECO:0007669"/>
    <property type="project" value="TreeGrafter"/>
</dbReference>
<keyword evidence="1" id="KW-0963">Cytoplasm</keyword>
<dbReference type="Gene3D" id="3.30.420.340">
    <property type="entry name" value="UvrC, RNAse H endonuclease domain"/>
    <property type="match status" value="1"/>
</dbReference>
<dbReference type="EMBL" id="MFKE01000030">
    <property type="protein sequence ID" value="OGG34437.1"/>
    <property type="molecule type" value="Genomic_DNA"/>
</dbReference>
<name>A0A1F6BD48_9BACT</name>
<dbReference type="GO" id="GO:0009381">
    <property type="term" value="F:excinuclease ABC activity"/>
    <property type="evidence" value="ECO:0007669"/>
    <property type="project" value="InterPro"/>
</dbReference>
<dbReference type="AlphaFoldDB" id="A0A1F6BD48"/>
<evidence type="ECO:0000256" key="1">
    <source>
        <dbReference type="ARBA" id="ARBA00022490"/>
    </source>
</evidence>
<dbReference type="SMART" id="SM00465">
    <property type="entry name" value="GIYc"/>
    <property type="match status" value="1"/>
</dbReference>
<evidence type="ECO:0000256" key="4">
    <source>
        <dbReference type="ARBA" id="ARBA00022881"/>
    </source>
</evidence>
<dbReference type="SUPFAM" id="SSF82771">
    <property type="entry name" value="GIY-YIG endonuclease"/>
    <property type="match status" value="1"/>
</dbReference>
<dbReference type="InterPro" id="IPR035901">
    <property type="entry name" value="GIY-YIG_endonuc_sf"/>
</dbReference>
<keyword evidence="5" id="KW-0234">DNA repair</keyword>
<evidence type="ECO:0000256" key="2">
    <source>
        <dbReference type="ARBA" id="ARBA00022763"/>
    </source>
</evidence>
<dbReference type="Proteomes" id="UP000176186">
    <property type="component" value="Unassembled WGS sequence"/>
</dbReference>
<dbReference type="Pfam" id="PF08459">
    <property type="entry name" value="UvrC_RNaseH_dom"/>
    <property type="match status" value="1"/>
</dbReference>
<feature type="domain" description="UvrC family homology region profile" evidence="8">
    <location>
        <begin position="166"/>
        <end position="359"/>
    </location>
</feature>
<dbReference type="SUPFAM" id="SSF46600">
    <property type="entry name" value="C-terminal UvrC-binding domain of UvrB"/>
    <property type="match status" value="1"/>
</dbReference>
<evidence type="ECO:0000256" key="3">
    <source>
        <dbReference type="ARBA" id="ARBA00022769"/>
    </source>
</evidence>
<dbReference type="STRING" id="1798401.A2363_00660"/>
<dbReference type="InterPro" id="IPR000305">
    <property type="entry name" value="GIY-YIG_endonuc"/>
</dbReference>
<keyword evidence="4" id="KW-0267">Excision nuclease</keyword>
<dbReference type="PANTHER" id="PTHR30562:SF1">
    <property type="entry name" value="UVRABC SYSTEM PROTEIN C"/>
    <property type="match status" value="1"/>
</dbReference>
<evidence type="ECO:0008006" key="11">
    <source>
        <dbReference type="Google" id="ProtNLM"/>
    </source>
</evidence>
<dbReference type="InterPro" id="IPR038476">
    <property type="entry name" value="UvrC_RNase_H_dom_sf"/>
</dbReference>
<dbReference type="InterPro" id="IPR001943">
    <property type="entry name" value="UVR_dom"/>
</dbReference>
<proteinExistence type="predicted"/>
<dbReference type="InterPro" id="IPR036876">
    <property type="entry name" value="UVR_dom_sf"/>
</dbReference>
<dbReference type="PROSITE" id="PS50165">
    <property type="entry name" value="UVRC"/>
    <property type="match status" value="1"/>
</dbReference>
<dbReference type="InterPro" id="IPR047296">
    <property type="entry name" value="GIY-YIG_UvrC_Cho"/>
</dbReference>
<evidence type="ECO:0000259" key="7">
    <source>
        <dbReference type="PROSITE" id="PS50164"/>
    </source>
</evidence>
<evidence type="ECO:0000313" key="9">
    <source>
        <dbReference type="EMBL" id="OGG34437.1"/>
    </source>
</evidence>
<keyword evidence="2" id="KW-0227">DNA damage</keyword>
<dbReference type="Gene3D" id="4.10.860.10">
    <property type="entry name" value="UVR domain"/>
    <property type="match status" value="1"/>
</dbReference>
<dbReference type="Pfam" id="PF01541">
    <property type="entry name" value="GIY-YIG"/>
    <property type="match status" value="1"/>
</dbReference>
<dbReference type="PROSITE" id="PS50151">
    <property type="entry name" value="UVR"/>
    <property type="match status" value="1"/>
</dbReference>
<protein>
    <recommendedName>
        <fullName evidence="11">Excinuclease ABC subunit C</fullName>
    </recommendedName>
</protein>
<dbReference type="Gene3D" id="3.40.1440.10">
    <property type="entry name" value="GIY-YIG endonuclease"/>
    <property type="match status" value="1"/>
</dbReference>
<reference evidence="9 10" key="1">
    <citation type="journal article" date="2016" name="Nat. Commun.">
        <title>Thousands of microbial genomes shed light on interconnected biogeochemical processes in an aquifer system.</title>
        <authorList>
            <person name="Anantharaman K."/>
            <person name="Brown C.T."/>
            <person name="Hug L.A."/>
            <person name="Sharon I."/>
            <person name="Castelle C.J."/>
            <person name="Probst A.J."/>
            <person name="Thomas B.C."/>
            <person name="Singh A."/>
            <person name="Wilkins M.J."/>
            <person name="Karaoz U."/>
            <person name="Brodie E.L."/>
            <person name="Williams K.H."/>
            <person name="Hubbard S.S."/>
            <person name="Banfield J.F."/>
        </authorList>
    </citation>
    <scope>NUCLEOTIDE SEQUENCE [LARGE SCALE GENOMIC DNA]</scope>
</reference>
<dbReference type="PANTHER" id="PTHR30562">
    <property type="entry name" value="UVRC/OXIDOREDUCTASE"/>
    <property type="match status" value="1"/>
</dbReference>
<feature type="domain" description="UVR" evidence="6">
    <location>
        <begin position="203"/>
        <end position="238"/>
    </location>
</feature>
<evidence type="ECO:0000259" key="6">
    <source>
        <dbReference type="PROSITE" id="PS50151"/>
    </source>
</evidence>
<dbReference type="Pfam" id="PF02151">
    <property type="entry name" value="UVR"/>
    <property type="match status" value="1"/>
</dbReference>
<feature type="domain" description="GIY-YIG" evidence="7">
    <location>
        <begin position="13"/>
        <end position="91"/>
    </location>
</feature>
<comment type="caution">
    <text evidence="9">The sequence shown here is derived from an EMBL/GenBank/DDBJ whole genome shotgun (WGS) entry which is preliminary data.</text>
</comment>
<dbReference type="FunFam" id="3.40.1440.10:FF:000001">
    <property type="entry name" value="UvrABC system protein C"/>
    <property type="match status" value="1"/>
</dbReference>
<dbReference type="PROSITE" id="PS50164">
    <property type="entry name" value="GIY_YIG"/>
    <property type="match status" value="1"/>
</dbReference>
<evidence type="ECO:0000313" key="10">
    <source>
        <dbReference type="Proteomes" id="UP000176186"/>
    </source>
</evidence>
<dbReference type="CDD" id="cd10434">
    <property type="entry name" value="GIY-YIG_UvrC_Cho"/>
    <property type="match status" value="1"/>
</dbReference>
<dbReference type="InterPro" id="IPR001162">
    <property type="entry name" value="UvrC_RNase_H_dom"/>
</dbReference>
<evidence type="ECO:0000256" key="5">
    <source>
        <dbReference type="ARBA" id="ARBA00023204"/>
    </source>
</evidence>
<accession>A0A1F6BD48</accession>
<gene>
    <name evidence="9" type="ORF">A2363_00660</name>
</gene>
<dbReference type="InterPro" id="IPR050066">
    <property type="entry name" value="UvrABC_protein_C"/>
</dbReference>
<dbReference type="GO" id="GO:0006289">
    <property type="term" value="P:nucleotide-excision repair"/>
    <property type="evidence" value="ECO:0007669"/>
    <property type="project" value="InterPro"/>
</dbReference>
<sequence length="436" mass="49331">METPKETLKKLPHTPGVYIYKNTLGSILYIGKAKDLKKRVSQYWQRDAVGPKTELLVSRVSTIETIQTASELDALLLEAKLIHDHAPKYNVVLKDDKSPLYIILTFSELLPHVVTLRRSDLPKKMRAKDALFGPFQSAGVVRSLLRQLRHTVPYCTQKRRTGRACFYAHIGLCHPCPSDAKTDPRLYRKNIYRLKNILSGKSNTVANELANDMKTAAQKKNFEEAARLRNHLQNLYGMLAKKYDPMLYVSGGSAVEDIYAKELSDLGNALGISPPHRIECFDISNINGKHATGSMAVLTDGKKDTGQYKRFRIRRADIPNDVAMMKEVIARRMTHPEWGKADLIVVDGGKGQIHAVRELTGDTPVIGLTKRFEEIILPQGEKFKTIRLDLTSPALHILGRIRDESHRFAITYHRLLRRKSFVTIASDETYNPRVPV</sequence>
<keyword evidence="3" id="KW-0228">DNA excision</keyword>
<evidence type="ECO:0000259" key="8">
    <source>
        <dbReference type="PROSITE" id="PS50165"/>
    </source>
</evidence>